<keyword evidence="3" id="KW-1185">Reference proteome</keyword>
<dbReference type="AlphaFoldDB" id="A0AA36MP10"/>
<dbReference type="EMBL" id="CAUJNA010000269">
    <property type="protein sequence ID" value="CAJ1374683.1"/>
    <property type="molecule type" value="Genomic_DNA"/>
</dbReference>
<accession>A0AA36MP10</accession>
<name>A0AA36MP10_9DINO</name>
<feature type="region of interest" description="Disordered" evidence="1">
    <location>
        <begin position="163"/>
        <end position="200"/>
    </location>
</feature>
<gene>
    <name evidence="2" type="ORF">EVOR1521_LOCUS4169</name>
</gene>
<comment type="caution">
    <text evidence="2">The sequence shown here is derived from an EMBL/GenBank/DDBJ whole genome shotgun (WGS) entry which is preliminary data.</text>
</comment>
<proteinExistence type="predicted"/>
<organism evidence="2 3">
    <name type="scientific">Effrenium voratum</name>
    <dbReference type="NCBI Taxonomy" id="2562239"/>
    <lineage>
        <taxon>Eukaryota</taxon>
        <taxon>Sar</taxon>
        <taxon>Alveolata</taxon>
        <taxon>Dinophyceae</taxon>
        <taxon>Suessiales</taxon>
        <taxon>Symbiodiniaceae</taxon>
        <taxon>Effrenium</taxon>
    </lineage>
</organism>
<reference evidence="2" key="1">
    <citation type="submission" date="2023-08" db="EMBL/GenBank/DDBJ databases">
        <authorList>
            <person name="Chen Y."/>
            <person name="Shah S."/>
            <person name="Dougan E. K."/>
            <person name="Thang M."/>
            <person name="Chan C."/>
        </authorList>
    </citation>
    <scope>NUCLEOTIDE SEQUENCE</scope>
</reference>
<evidence type="ECO:0000313" key="2">
    <source>
        <dbReference type="EMBL" id="CAJ1374683.1"/>
    </source>
</evidence>
<evidence type="ECO:0000313" key="3">
    <source>
        <dbReference type="Proteomes" id="UP001178507"/>
    </source>
</evidence>
<dbReference type="Proteomes" id="UP001178507">
    <property type="component" value="Unassembled WGS sequence"/>
</dbReference>
<evidence type="ECO:0000256" key="1">
    <source>
        <dbReference type="SAM" id="MobiDB-lite"/>
    </source>
</evidence>
<protein>
    <submittedName>
        <fullName evidence="2">Uncharacterized protein</fullName>
    </submittedName>
</protein>
<sequence length="200" mass="21333">MPRLEAAGEGLGAQLAEALLAAKLEDLQRQGVKALPLSVSSCCLQLFPELPAAFAVVNIATCYNFSNLSSVELDVANAQQFLEQLGPGKRPLWAVPVLLRPKTAGLVMDPAPVFTAAFRESGSVRAHLAKACPLTELKHWSLSNSRNEQVTFLNVDAECCAVPGDPSGEARAPPRRRGAGPAPGPRRLASGGRQRRRRSC</sequence>